<sequence>MGAATQFKPGVSGNPAGRPKGSISLSQRIQQMLNDEDFEALLPDPERGFKEFRGAPAIAIIKAAIIRAATGDLKAADWLAKYGYGTKIDMDVDLKQAPVPLLVGLAPATLTVLDDDEDDPDGGNTPADDGPH</sequence>
<reference evidence="3 4" key="1">
    <citation type="submission" date="2018-03" db="EMBL/GenBank/DDBJ databases">
        <title>Bacteriophage NCPPB3778 and a type I-E CRISPR drive the evolution of the US Biological Select Agent, Rathayibacter toxicus.</title>
        <authorList>
            <person name="Davis E.W.II."/>
            <person name="Tabima J.F."/>
            <person name="Weisberg A.J."/>
            <person name="Dantas Lopes L."/>
            <person name="Wiseman M.S."/>
            <person name="Wiseman M.S."/>
            <person name="Pupko T."/>
            <person name="Belcher M.S."/>
            <person name="Sechler A.J."/>
            <person name="Tancos M.A."/>
            <person name="Schroeder B.K."/>
            <person name="Murray T.D."/>
            <person name="Luster D.G."/>
            <person name="Schneider W.L."/>
            <person name="Rogers E."/>
            <person name="Andreote F.D."/>
            <person name="Grunwald N.J."/>
            <person name="Putnam M.L."/>
            <person name="Chang J.H."/>
        </authorList>
    </citation>
    <scope>NUCLEOTIDE SEQUENCE [LARGE SCALE GENOMIC DNA]</scope>
    <source>
        <strain evidence="3 4">DSM 15932</strain>
    </source>
</reference>
<accession>A0A3Q9UV84</accession>
<dbReference type="Proteomes" id="UP000285317">
    <property type="component" value="Chromosome"/>
</dbReference>
<organism evidence="3 4">
    <name type="scientific">Rathayibacter festucae DSM 15932</name>
    <dbReference type="NCBI Taxonomy" id="1328866"/>
    <lineage>
        <taxon>Bacteria</taxon>
        <taxon>Bacillati</taxon>
        <taxon>Actinomycetota</taxon>
        <taxon>Actinomycetes</taxon>
        <taxon>Micrococcales</taxon>
        <taxon>Microbacteriaceae</taxon>
        <taxon>Rathayibacter</taxon>
    </lineage>
</organism>
<dbReference type="AlphaFoldDB" id="A0A3Q9UV84"/>
<evidence type="ECO:0000313" key="3">
    <source>
        <dbReference type="EMBL" id="AZZ51417.1"/>
    </source>
</evidence>
<dbReference type="Pfam" id="PF18932">
    <property type="entry name" value="DUF5681"/>
    <property type="match status" value="1"/>
</dbReference>
<evidence type="ECO:0000259" key="2">
    <source>
        <dbReference type="Pfam" id="PF18932"/>
    </source>
</evidence>
<evidence type="ECO:0000256" key="1">
    <source>
        <dbReference type="SAM" id="MobiDB-lite"/>
    </source>
</evidence>
<gene>
    <name evidence="3" type="ORF">C1I64_04745</name>
</gene>
<evidence type="ECO:0000313" key="4">
    <source>
        <dbReference type="Proteomes" id="UP000285317"/>
    </source>
</evidence>
<dbReference type="KEGG" id="rfs:C1I64_04745"/>
<dbReference type="InterPro" id="IPR043736">
    <property type="entry name" value="DUF5681"/>
</dbReference>
<feature type="region of interest" description="Disordered" evidence="1">
    <location>
        <begin position="112"/>
        <end position="132"/>
    </location>
</feature>
<name>A0A3Q9UV84_9MICO</name>
<proteinExistence type="predicted"/>
<feature type="region of interest" description="Disordered" evidence="1">
    <location>
        <begin position="1"/>
        <end position="22"/>
    </location>
</feature>
<dbReference type="EMBL" id="CP028137">
    <property type="protein sequence ID" value="AZZ51417.1"/>
    <property type="molecule type" value="Genomic_DNA"/>
</dbReference>
<feature type="domain" description="DUF5681" evidence="2">
    <location>
        <begin position="4"/>
        <end position="82"/>
    </location>
</feature>
<protein>
    <recommendedName>
        <fullName evidence="2">DUF5681 domain-containing protein</fullName>
    </recommendedName>
</protein>